<keyword evidence="2" id="KW-0472">Membrane</keyword>
<evidence type="ECO:0000256" key="1">
    <source>
        <dbReference type="SAM" id="MobiDB-lite"/>
    </source>
</evidence>
<keyword evidence="2" id="KW-0812">Transmembrane</keyword>
<name>A0ABN2D7U4_9ACTN</name>
<gene>
    <name evidence="3" type="ORF">GCM10009804_29910</name>
</gene>
<organism evidence="3 4">
    <name type="scientific">Kribbella hippodromi</name>
    <dbReference type="NCBI Taxonomy" id="434347"/>
    <lineage>
        <taxon>Bacteria</taxon>
        <taxon>Bacillati</taxon>
        <taxon>Actinomycetota</taxon>
        <taxon>Actinomycetes</taxon>
        <taxon>Propionibacteriales</taxon>
        <taxon>Kribbellaceae</taxon>
        <taxon>Kribbella</taxon>
    </lineage>
</organism>
<dbReference type="RefSeq" id="WP_344234091.1">
    <property type="nucleotide sequence ID" value="NZ_BAAAPH010000008.1"/>
</dbReference>
<dbReference type="EMBL" id="BAAAPH010000008">
    <property type="protein sequence ID" value="GAA1571551.1"/>
    <property type="molecule type" value="Genomic_DNA"/>
</dbReference>
<proteinExistence type="predicted"/>
<keyword evidence="2" id="KW-1133">Transmembrane helix</keyword>
<feature type="compositionally biased region" description="Pro residues" evidence="1">
    <location>
        <begin position="70"/>
        <end position="82"/>
    </location>
</feature>
<accession>A0ABN2D7U4</accession>
<evidence type="ECO:0000313" key="4">
    <source>
        <dbReference type="Proteomes" id="UP001501705"/>
    </source>
</evidence>
<feature type="region of interest" description="Disordered" evidence="1">
    <location>
        <begin position="70"/>
        <end position="103"/>
    </location>
</feature>
<dbReference type="Proteomes" id="UP001501705">
    <property type="component" value="Unassembled WGS sequence"/>
</dbReference>
<feature type="transmembrane region" description="Helical" evidence="2">
    <location>
        <begin position="39"/>
        <end position="61"/>
    </location>
</feature>
<evidence type="ECO:0000256" key="2">
    <source>
        <dbReference type="SAM" id="Phobius"/>
    </source>
</evidence>
<keyword evidence="4" id="KW-1185">Reference proteome</keyword>
<reference evidence="3 4" key="1">
    <citation type="journal article" date="2019" name="Int. J. Syst. Evol. Microbiol.">
        <title>The Global Catalogue of Microorganisms (GCM) 10K type strain sequencing project: providing services to taxonomists for standard genome sequencing and annotation.</title>
        <authorList>
            <consortium name="The Broad Institute Genomics Platform"/>
            <consortium name="The Broad Institute Genome Sequencing Center for Infectious Disease"/>
            <person name="Wu L."/>
            <person name="Ma J."/>
        </authorList>
    </citation>
    <scope>NUCLEOTIDE SEQUENCE [LARGE SCALE GENOMIC DNA]</scope>
    <source>
        <strain evidence="3 4">JCM 15572</strain>
    </source>
</reference>
<comment type="caution">
    <text evidence="3">The sequence shown here is derived from an EMBL/GenBank/DDBJ whole genome shotgun (WGS) entry which is preliminary data.</text>
</comment>
<protein>
    <submittedName>
        <fullName evidence="3">Uncharacterized protein</fullName>
    </submittedName>
</protein>
<evidence type="ECO:0000313" key="3">
    <source>
        <dbReference type="EMBL" id="GAA1571551.1"/>
    </source>
</evidence>
<sequence length="225" mass="23695">MSPDNDLRQLLRTMADESTAPVDRAVLVPRIRRQRRRRVVLTGLAGAVAVSAIALGAYAALPGAEPPLAAPATTPTPAPVTKPLPTKNALPTKKPVPPGSGPVCGTVLDKRFPPRLPSGMDGLSVQPAGLRRTTAGWTGSLTFTVSAPTRSDRLEQVVRLGVTRQRELVGFATLTRVTPPEAGGSTVVYRLDIAACAKPIPAGTVMIYGQILPPKSPLTFFTIQL</sequence>